<dbReference type="GO" id="GO:0031267">
    <property type="term" value="F:small GTPase binding"/>
    <property type="evidence" value="ECO:0007669"/>
    <property type="project" value="InterPro"/>
</dbReference>
<name>A0A316USZ2_9BASI</name>
<dbReference type="Proteomes" id="UP000245884">
    <property type="component" value="Unassembled WGS sequence"/>
</dbReference>
<dbReference type="Pfam" id="PF03810">
    <property type="entry name" value="IBN_N"/>
    <property type="match status" value="1"/>
</dbReference>
<dbReference type="GO" id="GO:0005829">
    <property type="term" value="C:cytosol"/>
    <property type="evidence" value="ECO:0007669"/>
    <property type="project" value="TreeGrafter"/>
</dbReference>
<feature type="domain" description="Importin N-terminal" evidence="6">
    <location>
        <begin position="23"/>
        <end position="103"/>
    </location>
</feature>
<dbReference type="GeneID" id="37031050"/>
<reference evidence="7 8" key="1">
    <citation type="journal article" date="2018" name="Mol. Biol. Evol.">
        <title>Broad Genomic Sampling Reveals a Smut Pathogenic Ancestry of the Fungal Clade Ustilaginomycotina.</title>
        <authorList>
            <person name="Kijpornyongpan T."/>
            <person name="Mondo S.J."/>
            <person name="Barry K."/>
            <person name="Sandor L."/>
            <person name="Lee J."/>
            <person name="Lipzen A."/>
            <person name="Pangilinan J."/>
            <person name="LaButti K."/>
            <person name="Hainaut M."/>
            <person name="Henrissat B."/>
            <person name="Grigoriev I.V."/>
            <person name="Spatafora J.W."/>
            <person name="Aime M.C."/>
        </authorList>
    </citation>
    <scope>NUCLEOTIDE SEQUENCE [LARGE SCALE GENOMIC DNA]</scope>
    <source>
        <strain evidence="7 8">MCA 5214</strain>
    </source>
</reference>
<sequence>MEQQLADCLSGTISPDGAVRAQAERSLLSLHANPACGLALCHLVLAQEAPTDLRQGAALSLRKWIRERWSPLSESFIGFEDGRPVQSQDKAPVRQALLQTLSQPERRLRTAAAASLSIVSSSDWPDEFPELLPTIQSLLHVEGTVDETTKNRVHGALVFLTEFWSAEMDERQILGGTKDMLPLIEAVLANAEFSPSLRARCVSIFRQLLSSLYMVRDVYPDAAKSIASDVLPRWLAALDGLTGHDLAAQLCSETIPVDDRLGQMTLVNEVWRTLKIAGHFRAQFKGRQVELVQRAIEILGQLEQPFSVYYLAPDAEPLDGSSSPDESSLATLPNLLCSLVDFCAESIRGDRARSLLITEQGPTETLRAIIGRLVGFARVTNEEEEEWSSDANAFVMASDEDGVEYGLRVACADLVQDLLDAYPRPTLECLGSSVNQAASAQGWKDTEAALAVLGGVGEEVRDILSSSNSPSPLDLESVFNAAVLPNVQRRSHPLLTGRAYIFASQYASALPAEMAQQFVDAAVQALEAEDMGSAEETLIIKLSAVRCIKNFYRQLPSSLLSPFTNRIIAQLGPLLSQTTEDTLILVLETIHCVVGEDDSGDSSTAASHVSPSTFADITRAGLHTWTTRPSDYILVSVVSDLIESLAKHKAPGVAKEVVQAALPMLSGAISSAAAQDGAVAASVEEQQLPLLESAIGLAEALLKGAPAEVVTETGCVAQLCGPILTALQGSEDRDVLQNGIGALTQLVRKAPSHVEAWQGSGQSAVDHFLSLLSRLLILDSESGGLKVGDFTIALLRKMPSSILSVLPALLEAMIRRLATAKTATFAQSLILPFAFLMRDQCGTVLDLLEGMRVPTEEGGEVSGLQVLASKWAENGETIQGYWAQRLSTVALTRLLESGRPSLQTTMVQGEPIPDDSNLIRTRSRAKARPQRFTSVPLGVKALKMLLADWEHATRGPPGTFPRERDEEAEAADTDDEDDEWDDEPSSSGNAKKTQEDLFLSDLLDSNLDDLAAGLDEDDDDGDDLRDDEVYNMDMKAYLQDYFGRLAQSPQAGIWGQGLGREEQERLGAILAGGR</sequence>
<dbReference type="SMART" id="SM00913">
    <property type="entry name" value="IBN_N"/>
    <property type="match status" value="1"/>
</dbReference>
<keyword evidence="2" id="KW-0813">Transport</keyword>
<evidence type="ECO:0000313" key="8">
    <source>
        <dbReference type="Proteomes" id="UP000245884"/>
    </source>
</evidence>
<evidence type="ECO:0000313" key="7">
    <source>
        <dbReference type="EMBL" id="PWN27003.1"/>
    </source>
</evidence>
<dbReference type="EMBL" id="KZ819669">
    <property type="protein sequence ID" value="PWN27003.1"/>
    <property type="molecule type" value="Genomic_DNA"/>
</dbReference>
<dbReference type="InterPro" id="IPR056840">
    <property type="entry name" value="HEAT_IPO9_central"/>
</dbReference>
<evidence type="ECO:0000259" key="6">
    <source>
        <dbReference type="PROSITE" id="PS50166"/>
    </source>
</evidence>
<dbReference type="RefSeq" id="XP_025361615.1">
    <property type="nucleotide sequence ID" value="XM_025509227.1"/>
</dbReference>
<dbReference type="PANTHER" id="PTHR10997:SF9">
    <property type="entry name" value="IMPORTIN-9"/>
    <property type="match status" value="1"/>
</dbReference>
<dbReference type="PANTHER" id="PTHR10997">
    <property type="entry name" value="IMPORTIN-7, 8, 11"/>
    <property type="match status" value="1"/>
</dbReference>
<dbReference type="Pfam" id="PF25018">
    <property type="entry name" value="HEAT_IPO9_c"/>
    <property type="match status" value="1"/>
</dbReference>
<gene>
    <name evidence="7" type="ORF">BDZ90DRAFT_279940</name>
</gene>
<dbReference type="Gene3D" id="1.25.10.10">
    <property type="entry name" value="Leucine-rich Repeat Variant"/>
    <property type="match status" value="1"/>
</dbReference>
<feature type="region of interest" description="Disordered" evidence="5">
    <location>
        <begin position="905"/>
        <end position="930"/>
    </location>
</feature>
<proteinExistence type="predicted"/>
<dbReference type="GO" id="GO:0005635">
    <property type="term" value="C:nuclear envelope"/>
    <property type="evidence" value="ECO:0007669"/>
    <property type="project" value="TreeGrafter"/>
</dbReference>
<keyword evidence="4" id="KW-0539">Nucleus</keyword>
<evidence type="ECO:0000256" key="2">
    <source>
        <dbReference type="ARBA" id="ARBA00022448"/>
    </source>
</evidence>
<feature type="compositionally biased region" description="Acidic residues" evidence="5">
    <location>
        <begin position="966"/>
        <end position="984"/>
    </location>
</feature>
<comment type="subcellular location">
    <subcellularLocation>
        <location evidence="1">Nucleus</location>
    </subcellularLocation>
</comment>
<dbReference type="InterPro" id="IPR016024">
    <property type="entry name" value="ARM-type_fold"/>
</dbReference>
<evidence type="ECO:0000256" key="5">
    <source>
        <dbReference type="SAM" id="MobiDB-lite"/>
    </source>
</evidence>
<evidence type="ECO:0000256" key="4">
    <source>
        <dbReference type="ARBA" id="ARBA00023242"/>
    </source>
</evidence>
<dbReference type="STRING" id="1569628.A0A316USZ2"/>
<keyword evidence="8" id="KW-1185">Reference proteome</keyword>
<dbReference type="InterPro" id="IPR011989">
    <property type="entry name" value="ARM-like"/>
</dbReference>
<evidence type="ECO:0000256" key="3">
    <source>
        <dbReference type="ARBA" id="ARBA00022927"/>
    </source>
</evidence>
<dbReference type="AlphaFoldDB" id="A0A316USZ2"/>
<dbReference type="GO" id="GO:0006606">
    <property type="term" value="P:protein import into nucleus"/>
    <property type="evidence" value="ECO:0007669"/>
    <property type="project" value="TreeGrafter"/>
</dbReference>
<accession>A0A316USZ2</accession>
<keyword evidence="3" id="KW-0653">Protein transport</keyword>
<dbReference type="PROSITE" id="PS50166">
    <property type="entry name" value="IMPORTIN_B_NT"/>
    <property type="match status" value="1"/>
</dbReference>
<dbReference type="OrthoDB" id="431626at2759"/>
<organism evidence="7 8">
    <name type="scientific">Jaminaea rosea</name>
    <dbReference type="NCBI Taxonomy" id="1569628"/>
    <lineage>
        <taxon>Eukaryota</taxon>
        <taxon>Fungi</taxon>
        <taxon>Dikarya</taxon>
        <taxon>Basidiomycota</taxon>
        <taxon>Ustilaginomycotina</taxon>
        <taxon>Exobasidiomycetes</taxon>
        <taxon>Microstromatales</taxon>
        <taxon>Microstromatales incertae sedis</taxon>
        <taxon>Jaminaea</taxon>
    </lineage>
</organism>
<dbReference type="InterPro" id="IPR001494">
    <property type="entry name" value="Importin-beta_N"/>
</dbReference>
<dbReference type="SUPFAM" id="SSF48371">
    <property type="entry name" value="ARM repeat"/>
    <property type="match status" value="1"/>
</dbReference>
<evidence type="ECO:0000256" key="1">
    <source>
        <dbReference type="ARBA" id="ARBA00004123"/>
    </source>
</evidence>
<feature type="region of interest" description="Disordered" evidence="5">
    <location>
        <begin position="950"/>
        <end position="994"/>
    </location>
</feature>
<protein>
    <submittedName>
        <fullName evidence="7">ARM repeat-containing protein</fullName>
    </submittedName>
</protein>